<dbReference type="AlphaFoldDB" id="A0A9D1M291"/>
<gene>
    <name evidence="1" type="ORF">IAB70_06690</name>
</gene>
<evidence type="ECO:0000313" key="1">
    <source>
        <dbReference type="EMBL" id="HIU52278.1"/>
    </source>
</evidence>
<organism evidence="1 2">
    <name type="scientific">Candidatus Merdicola faecigallinarum</name>
    <dbReference type="NCBI Taxonomy" id="2840862"/>
    <lineage>
        <taxon>Bacteria</taxon>
        <taxon>Bacillati</taxon>
        <taxon>Bacillota</taxon>
        <taxon>Clostridia</taxon>
        <taxon>Candidatus Merdicola</taxon>
    </lineage>
</organism>
<proteinExistence type="predicted"/>
<comment type="caution">
    <text evidence="1">The sequence shown here is derived from an EMBL/GenBank/DDBJ whole genome shotgun (WGS) entry which is preliminary data.</text>
</comment>
<dbReference type="EMBL" id="DVNH01000049">
    <property type="protein sequence ID" value="HIU52278.1"/>
    <property type="molecule type" value="Genomic_DNA"/>
</dbReference>
<protein>
    <submittedName>
        <fullName evidence="1">Uncharacterized protein</fullName>
    </submittedName>
</protein>
<name>A0A9D1M291_9FIRM</name>
<accession>A0A9D1M291</accession>
<sequence length="89" mass="10027">MNKIKINCKNVEILDAPLFYDINVFNKCEESGSLLVTLECWKDIHPAFKTIPLSSGESIPYGIIYSKEASEDALKFLDIIQKFIAQSGK</sequence>
<dbReference type="Proteomes" id="UP000824093">
    <property type="component" value="Unassembled WGS sequence"/>
</dbReference>
<reference evidence="1" key="1">
    <citation type="submission" date="2020-10" db="EMBL/GenBank/DDBJ databases">
        <authorList>
            <person name="Gilroy R."/>
        </authorList>
    </citation>
    <scope>NUCLEOTIDE SEQUENCE</scope>
    <source>
        <strain evidence="1">CHK195-15760</strain>
    </source>
</reference>
<evidence type="ECO:0000313" key="2">
    <source>
        <dbReference type="Proteomes" id="UP000824093"/>
    </source>
</evidence>
<reference evidence="1" key="2">
    <citation type="journal article" date="2021" name="PeerJ">
        <title>Extensive microbial diversity within the chicken gut microbiome revealed by metagenomics and culture.</title>
        <authorList>
            <person name="Gilroy R."/>
            <person name="Ravi A."/>
            <person name="Getino M."/>
            <person name="Pursley I."/>
            <person name="Horton D.L."/>
            <person name="Alikhan N.F."/>
            <person name="Baker D."/>
            <person name="Gharbi K."/>
            <person name="Hall N."/>
            <person name="Watson M."/>
            <person name="Adriaenssens E.M."/>
            <person name="Foster-Nyarko E."/>
            <person name="Jarju S."/>
            <person name="Secka A."/>
            <person name="Antonio M."/>
            <person name="Oren A."/>
            <person name="Chaudhuri R.R."/>
            <person name="La Ragione R."/>
            <person name="Hildebrand F."/>
            <person name="Pallen M.J."/>
        </authorList>
    </citation>
    <scope>NUCLEOTIDE SEQUENCE</scope>
    <source>
        <strain evidence="1">CHK195-15760</strain>
    </source>
</reference>